<dbReference type="HOGENOM" id="CLU_1029503_0_0_6"/>
<protein>
    <recommendedName>
        <fullName evidence="5">Methyl-accepting chemotaxis protein</fullName>
    </recommendedName>
</protein>
<evidence type="ECO:0000256" key="2">
    <source>
        <dbReference type="SAM" id="Phobius"/>
    </source>
</evidence>
<evidence type="ECO:0000256" key="1">
    <source>
        <dbReference type="SAM" id="Coils"/>
    </source>
</evidence>
<keyword evidence="2" id="KW-1133">Transmembrane helix</keyword>
<keyword evidence="4" id="KW-1185">Reference proteome</keyword>
<dbReference type="KEGG" id="ebi:EbC_26960"/>
<evidence type="ECO:0000313" key="3">
    <source>
        <dbReference type="EMBL" id="CAX60227.1"/>
    </source>
</evidence>
<reference evidence="3 4" key="1">
    <citation type="journal article" date="2010" name="BMC Genomics">
        <title>Genome comparison of the epiphytic bacteria Erwinia billingiae and E. tasmaniensis with the pear pathogen E. pyrifoliae.</title>
        <authorList>
            <person name="Kube M."/>
            <person name="Migdoll A.M."/>
            <person name="Gehring I."/>
            <person name="Heitmann K."/>
            <person name="Mayer Y."/>
            <person name="Kuhl H."/>
            <person name="Knaust F."/>
            <person name="Geider K."/>
            <person name="Reinhardt R."/>
        </authorList>
    </citation>
    <scope>NUCLEOTIDE SEQUENCE [LARGE SCALE GENOMIC DNA]</scope>
    <source>
        <strain evidence="3 4">Eb661</strain>
    </source>
</reference>
<dbReference type="Proteomes" id="UP000008793">
    <property type="component" value="Chromosome"/>
</dbReference>
<keyword evidence="1" id="KW-0175">Coiled coil</keyword>
<evidence type="ECO:0008006" key="5">
    <source>
        <dbReference type="Google" id="ProtNLM"/>
    </source>
</evidence>
<keyword evidence="2" id="KW-0812">Transmembrane</keyword>
<feature type="transmembrane region" description="Helical" evidence="2">
    <location>
        <begin position="12"/>
        <end position="32"/>
    </location>
</feature>
<keyword evidence="2" id="KW-0472">Membrane</keyword>
<organism evidence="4">
    <name type="scientific">Erwinia billingiae (strain Eb661)</name>
    <dbReference type="NCBI Taxonomy" id="634500"/>
    <lineage>
        <taxon>Bacteria</taxon>
        <taxon>Pseudomonadati</taxon>
        <taxon>Pseudomonadota</taxon>
        <taxon>Gammaproteobacteria</taxon>
        <taxon>Enterobacterales</taxon>
        <taxon>Erwiniaceae</taxon>
        <taxon>Erwinia</taxon>
    </lineage>
</organism>
<gene>
    <name evidence="3" type="ordered locus">EbC_26960</name>
</gene>
<evidence type="ECO:0000313" key="4">
    <source>
        <dbReference type="Proteomes" id="UP000008793"/>
    </source>
</evidence>
<proteinExistence type="predicted"/>
<dbReference type="AlphaFoldDB" id="D8MTS0"/>
<feature type="coiled-coil region" evidence="1">
    <location>
        <begin position="49"/>
        <end position="76"/>
    </location>
</feature>
<name>D8MTS0_ERWBE</name>
<accession>D8MTS0</accession>
<sequence>MIVFFKSIRRNKYEIVAVLLMICIGLFNFGWLSLKTIPETPPGYYENIVSEHAQSLINLRNEYQKQRNEMRAELTSRKHTFSEAAQIALKVNISESRYLDFWLTEKPIVIGMLKPFEESKYVIWYVNLPSETRKSVRETTDNLHRIYPKLAECHANATKDYQALVSGLSVSSEGKLADTFVAQTRVLIRNLSQSEHSSSEICDNAMVLYFSSVEQLSRTYSTLADAYQNYSDENEKYRKMASAILSFLLLLVCYRCRENLIKKTAQSMGV</sequence>
<dbReference type="EMBL" id="FP236843">
    <property type="protein sequence ID" value="CAX60227.1"/>
    <property type="molecule type" value="Genomic_DNA"/>
</dbReference>